<dbReference type="RefSeq" id="WP_172232153.1">
    <property type="nucleotide sequence ID" value="NZ_CP035946.1"/>
</dbReference>
<feature type="chain" id="PRO_5046504758" evidence="1">
    <location>
        <begin position="20"/>
        <end position="341"/>
    </location>
</feature>
<gene>
    <name evidence="2" type="ORF">AVCANL283_00160</name>
</gene>
<dbReference type="PROSITE" id="PS51257">
    <property type="entry name" value="PROKAR_LIPOPROTEIN"/>
    <property type="match status" value="1"/>
</dbReference>
<evidence type="ECO:0000313" key="3">
    <source>
        <dbReference type="Proteomes" id="UP000786183"/>
    </source>
</evidence>
<organism evidence="2 3">
    <name type="scientific">Campylobacter canadensis</name>
    <dbReference type="NCBI Taxonomy" id="449520"/>
    <lineage>
        <taxon>Bacteria</taxon>
        <taxon>Pseudomonadati</taxon>
        <taxon>Campylobacterota</taxon>
        <taxon>Epsilonproteobacteria</taxon>
        <taxon>Campylobacterales</taxon>
        <taxon>Campylobacteraceae</taxon>
        <taxon>Campylobacter</taxon>
    </lineage>
</organism>
<sequence length="341" mass="39210">MKKILCCSMLLFTFLSCSNDDKITQEQAKQFELGLNKQVKQIALFNQGRNVLLDGLNFNCNLNNNLVSCKSENVKLLIDNVAIATIGSVVVENNLIYGKDSGSYFDVLSYFAKEKRYLKASINNIKIDTQLQQLLAFYIALFNDKLSFLIPSLSKDINLEYFLDYSKKDELIQTNMKYAVMLADAYLKTDTSFKINKNLANAYKYDITQQIASFEDKSIKIEDNIYLTNVNAIFNLNLPEAFTNGLNEYLNENKDTLVENMRNKIKDEELLNILQGFLFNLIKENTVKLEFSFKSKNDVLLSEFANNKNPDELIKKIETNYDIKLNELVTKDLLILLKNIL</sequence>
<dbReference type="EMBL" id="JACGBB010000001">
    <property type="protein sequence ID" value="MBZ7986524.1"/>
    <property type="molecule type" value="Genomic_DNA"/>
</dbReference>
<name>A0ABS7WR30_9BACT</name>
<evidence type="ECO:0000256" key="1">
    <source>
        <dbReference type="SAM" id="SignalP"/>
    </source>
</evidence>
<accession>A0ABS7WR30</accession>
<feature type="signal peptide" evidence="1">
    <location>
        <begin position="1"/>
        <end position="19"/>
    </location>
</feature>
<dbReference type="Proteomes" id="UP000786183">
    <property type="component" value="Unassembled WGS sequence"/>
</dbReference>
<protein>
    <submittedName>
        <fullName evidence="2">Uncharacterized protein</fullName>
    </submittedName>
</protein>
<keyword evidence="3" id="KW-1185">Reference proteome</keyword>
<keyword evidence="1" id="KW-0732">Signal</keyword>
<reference evidence="2 3" key="1">
    <citation type="submission" date="2020-07" db="EMBL/GenBank/DDBJ databases">
        <title>Transfer of Campylobacter canadensis to the novel genus Avispirillum gen. nov., that also includes two novel species recovered from migratory waterfowl: Avispirillum anseris sp. nov. and Avispirillum brantae sp. nov.</title>
        <authorList>
            <person name="Miller W.G."/>
            <person name="Chapman M.H."/>
            <person name="Yee E."/>
            <person name="Inglis G.D."/>
        </authorList>
    </citation>
    <scope>NUCLEOTIDE SEQUENCE [LARGE SCALE GENOMIC DNA]</scope>
    <source>
        <strain evidence="2 3">L283</strain>
    </source>
</reference>
<evidence type="ECO:0000313" key="2">
    <source>
        <dbReference type="EMBL" id="MBZ7986524.1"/>
    </source>
</evidence>
<comment type="caution">
    <text evidence="2">The sequence shown here is derived from an EMBL/GenBank/DDBJ whole genome shotgun (WGS) entry which is preliminary data.</text>
</comment>
<proteinExistence type="predicted"/>